<dbReference type="STRING" id="106549.A0A540KYY5"/>
<dbReference type="AlphaFoldDB" id="A0A540KYY5"/>
<keyword evidence="2" id="KW-1185">Reference proteome</keyword>
<dbReference type="PANTHER" id="PTHR33880">
    <property type="entry name" value="EXPRESSED PROTEIN"/>
    <property type="match status" value="1"/>
</dbReference>
<proteinExistence type="predicted"/>
<dbReference type="Proteomes" id="UP000315295">
    <property type="component" value="Unassembled WGS sequence"/>
</dbReference>
<reference evidence="1 2" key="1">
    <citation type="journal article" date="2019" name="G3 (Bethesda)">
        <title>Sequencing of a Wild Apple (Malus baccata) Genome Unravels the Differences Between Cultivated and Wild Apple Species Regarding Disease Resistance and Cold Tolerance.</title>
        <authorList>
            <person name="Chen X."/>
        </authorList>
    </citation>
    <scope>NUCLEOTIDE SEQUENCE [LARGE SCALE GENOMIC DNA]</scope>
    <source>
        <strain evidence="2">cv. Shandingzi</strain>
        <tissue evidence="1">Leaves</tissue>
    </source>
</reference>
<gene>
    <name evidence="1" type="ORF">C1H46_035035</name>
</gene>
<sequence>MWCFLVHVKIFFCLRPFRRSRRGGRGGGGKLKLERAAGVNEHVINKVLGSVAYDLEWNNGTSFFYTLDSARECRTVQVEVGILRPDWLDGAKYLGRRHVDGGFLCNVWEKADFITYYEDVDTKRPVHWIFYTGREAHVMTFEVGAALEDAKWQAPVYCFDKKKTDTLVPEAEAEAEFSITGASIDWRSMRNQIF</sequence>
<dbReference type="InterPro" id="IPR038941">
    <property type="entry name" value="At4g14100-like"/>
</dbReference>
<evidence type="ECO:0000313" key="1">
    <source>
        <dbReference type="EMBL" id="TQD79428.1"/>
    </source>
</evidence>
<comment type="caution">
    <text evidence="1">The sequence shown here is derived from an EMBL/GenBank/DDBJ whole genome shotgun (WGS) entry which is preliminary data.</text>
</comment>
<evidence type="ECO:0000313" key="2">
    <source>
        <dbReference type="Proteomes" id="UP000315295"/>
    </source>
</evidence>
<dbReference type="EMBL" id="VIEB01000859">
    <property type="protein sequence ID" value="TQD79428.1"/>
    <property type="molecule type" value="Genomic_DNA"/>
</dbReference>
<organism evidence="1 2">
    <name type="scientific">Malus baccata</name>
    <name type="common">Siberian crab apple</name>
    <name type="synonym">Pyrus baccata</name>
    <dbReference type="NCBI Taxonomy" id="106549"/>
    <lineage>
        <taxon>Eukaryota</taxon>
        <taxon>Viridiplantae</taxon>
        <taxon>Streptophyta</taxon>
        <taxon>Embryophyta</taxon>
        <taxon>Tracheophyta</taxon>
        <taxon>Spermatophyta</taxon>
        <taxon>Magnoliopsida</taxon>
        <taxon>eudicotyledons</taxon>
        <taxon>Gunneridae</taxon>
        <taxon>Pentapetalae</taxon>
        <taxon>rosids</taxon>
        <taxon>fabids</taxon>
        <taxon>Rosales</taxon>
        <taxon>Rosaceae</taxon>
        <taxon>Amygdaloideae</taxon>
        <taxon>Maleae</taxon>
        <taxon>Malus</taxon>
    </lineage>
</organism>
<accession>A0A540KYY5</accession>
<dbReference type="PANTHER" id="PTHR33880:SF3">
    <property type="entry name" value="TRANSFERASE, TRANSFERRING GLYCOSYL GROUPS"/>
    <property type="match status" value="1"/>
</dbReference>
<name>A0A540KYY5_MALBA</name>
<protein>
    <submittedName>
        <fullName evidence="1">Uncharacterized protein</fullName>
    </submittedName>
</protein>